<feature type="region of interest" description="Disordered" evidence="1">
    <location>
        <begin position="222"/>
        <end position="251"/>
    </location>
</feature>
<evidence type="ECO:0000313" key="4">
    <source>
        <dbReference type="Proteomes" id="UP000078200"/>
    </source>
</evidence>
<feature type="region of interest" description="Disordered" evidence="1">
    <location>
        <begin position="160"/>
        <end position="195"/>
    </location>
</feature>
<dbReference type="GO" id="GO:0003677">
    <property type="term" value="F:DNA binding"/>
    <property type="evidence" value="ECO:0007669"/>
    <property type="project" value="InterPro"/>
</dbReference>
<evidence type="ECO:0000256" key="1">
    <source>
        <dbReference type="SAM" id="MobiDB-lite"/>
    </source>
</evidence>
<accession>A0A1A9URB0</accession>
<keyword evidence="4" id="KW-1185">Reference proteome</keyword>
<evidence type="ECO:0008006" key="5">
    <source>
        <dbReference type="Google" id="ProtNLM"/>
    </source>
</evidence>
<dbReference type="STRING" id="7395.A0A1A9URB0"/>
<reference evidence="3" key="1">
    <citation type="submission" date="2020-05" db="UniProtKB">
        <authorList>
            <consortium name="EnsemblMetazoa"/>
        </authorList>
    </citation>
    <scope>IDENTIFICATION</scope>
    <source>
        <strain evidence="3">TTRI</strain>
    </source>
</reference>
<organism evidence="3 4">
    <name type="scientific">Glossina austeni</name>
    <name type="common">Savannah tsetse fly</name>
    <dbReference type="NCBI Taxonomy" id="7395"/>
    <lineage>
        <taxon>Eukaryota</taxon>
        <taxon>Metazoa</taxon>
        <taxon>Ecdysozoa</taxon>
        <taxon>Arthropoda</taxon>
        <taxon>Hexapoda</taxon>
        <taxon>Insecta</taxon>
        <taxon>Pterygota</taxon>
        <taxon>Neoptera</taxon>
        <taxon>Endopterygota</taxon>
        <taxon>Diptera</taxon>
        <taxon>Brachycera</taxon>
        <taxon>Muscomorpha</taxon>
        <taxon>Hippoboscoidea</taxon>
        <taxon>Glossinidae</taxon>
        <taxon>Glossina</taxon>
    </lineage>
</organism>
<dbReference type="EnsemblMetazoa" id="GAUT012845-RA">
    <property type="protein sequence ID" value="GAUT012845-PA"/>
    <property type="gene ID" value="GAUT012845"/>
</dbReference>
<evidence type="ECO:0000313" key="3">
    <source>
        <dbReference type="EnsemblMetazoa" id="GAUT012845-PA"/>
    </source>
</evidence>
<keyword evidence="2" id="KW-0732">Signal</keyword>
<dbReference type="AlphaFoldDB" id="A0A1A9URB0"/>
<protein>
    <recommendedName>
        <fullName evidence="5">REKLES domain-containing protein</fullName>
    </recommendedName>
</protein>
<feature type="compositionally biased region" description="Polar residues" evidence="1">
    <location>
        <begin position="239"/>
        <end position="251"/>
    </location>
</feature>
<dbReference type="InterPro" id="IPR036431">
    <property type="entry name" value="ARID_dom_sf"/>
</dbReference>
<name>A0A1A9URB0_GLOAU</name>
<proteinExistence type="predicted"/>
<dbReference type="Proteomes" id="UP000078200">
    <property type="component" value="Unassembled WGS sequence"/>
</dbReference>
<feature type="compositionally biased region" description="Low complexity" evidence="1">
    <location>
        <begin position="160"/>
        <end position="187"/>
    </location>
</feature>
<sequence>MIMMIIIMMMMMMMMMMTEERYMKYLYPYECDKKNLSTPAELQAAIDGNRREGRRSSYGQYEAIHNQMPMQQMARQSLSGGLQQMSPLALVTHAAAANNPQAAAQAAAVAAHHRLMTAPAFPKMPNFMSPNFEQRMIEYIKLLQANKEQRENVEAAASAISNSNGNGHTMTHSQQQSAQQHQSTSLQRSQSPDVSQHEAFNVLGISRVALWQMVNNHASPPVSVNASLHGEGDSGGDVGNSNVKSGSEISG</sequence>
<dbReference type="Gene3D" id="1.10.150.60">
    <property type="entry name" value="ARID DNA-binding domain"/>
    <property type="match status" value="1"/>
</dbReference>
<dbReference type="VEuPathDB" id="VectorBase:GAUT012845"/>
<feature type="signal peptide" evidence="2">
    <location>
        <begin position="1"/>
        <end position="18"/>
    </location>
</feature>
<evidence type="ECO:0000256" key="2">
    <source>
        <dbReference type="SAM" id="SignalP"/>
    </source>
</evidence>
<feature type="chain" id="PRO_5008398750" description="REKLES domain-containing protein" evidence="2">
    <location>
        <begin position="19"/>
        <end position="251"/>
    </location>
</feature>